<feature type="domain" description="ATPase F1/V1/A1 complex alpha/beta subunit nucleotide-binding" evidence="10">
    <location>
        <begin position="231"/>
        <end position="433"/>
    </location>
</feature>
<dbReference type="InterPro" id="IPR005725">
    <property type="entry name" value="ATPase_V1-cplx_asu"/>
</dbReference>
<dbReference type="EC" id="7.1.2.2" evidence="2"/>
<evidence type="ECO:0000259" key="10">
    <source>
        <dbReference type="Pfam" id="PF00006"/>
    </source>
</evidence>
<dbReference type="Gene3D" id="3.40.50.300">
    <property type="entry name" value="P-loop containing nucleotide triphosphate hydrolases"/>
    <property type="match status" value="1"/>
</dbReference>
<keyword evidence="4" id="KW-0547">Nucleotide-binding</keyword>
<name>A0A183PB05_9TREM</name>
<dbReference type="Pfam" id="PF00006">
    <property type="entry name" value="ATP-synt_ab"/>
    <property type="match status" value="1"/>
</dbReference>
<keyword evidence="8" id="KW-0406">Ion transport</keyword>
<organism evidence="13 14">
    <name type="scientific">Schistosoma mattheei</name>
    <dbReference type="NCBI Taxonomy" id="31246"/>
    <lineage>
        <taxon>Eukaryota</taxon>
        <taxon>Metazoa</taxon>
        <taxon>Spiralia</taxon>
        <taxon>Lophotrochozoa</taxon>
        <taxon>Platyhelminthes</taxon>
        <taxon>Trematoda</taxon>
        <taxon>Digenea</taxon>
        <taxon>Strigeidida</taxon>
        <taxon>Schistosomatoidea</taxon>
        <taxon>Schistosomatidae</taxon>
        <taxon>Schistosoma</taxon>
    </lineage>
</organism>
<dbReference type="PANTHER" id="PTHR43607:SF1">
    <property type="entry name" value="H(+)-TRANSPORTING TWO-SECTOR ATPASE"/>
    <property type="match status" value="1"/>
</dbReference>
<dbReference type="NCBIfam" id="NF003220">
    <property type="entry name" value="PRK04192.1"/>
    <property type="match status" value="1"/>
</dbReference>
<keyword evidence="5" id="KW-0375">Hydrogen ion transport</keyword>
<gene>
    <name evidence="13" type="ORF">SMTD_LOCUS11541</name>
</gene>
<dbReference type="InterPro" id="IPR022878">
    <property type="entry name" value="V-ATPase_asu"/>
</dbReference>
<dbReference type="NCBIfam" id="TIGR01042">
    <property type="entry name" value="V-ATPase_V1_A"/>
    <property type="match status" value="1"/>
</dbReference>
<dbReference type="Proteomes" id="UP000269396">
    <property type="component" value="Unassembled WGS sequence"/>
</dbReference>
<evidence type="ECO:0000256" key="2">
    <source>
        <dbReference type="ARBA" id="ARBA00012473"/>
    </source>
</evidence>
<protein>
    <recommendedName>
        <fullName evidence="2">H(+)-transporting two-sector ATPase</fullName>
        <ecNumber evidence="2">7.1.2.2</ecNumber>
    </recommendedName>
</protein>
<dbReference type="CDD" id="cd18119">
    <property type="entry name" value="ATP-synt_V_A-type_alpha_N"/>
    <property type="match status" value="1"/>
</dbReference>
<keyword evidence="14" id="KW-1185">Reference proteome</keyword>
<keyword evidence="3" id="KW-0813">Transport</keyword>
<accession>A0A183PB05</accession>
<sequence length="475" mass="51835">MEQSLRELRLENGSRESQYGYVYAVSGPVVTASSMAGSAMYELVRVGHDELVGEIIRLEGDLATIQVYEETSGVTVGDPVLRTGKPLSVELGPGIVNNIFDGIQRPLKGICDLTSSIYIPRGVNVPALDRKVEWEFIPTPGLKPGMHITGGDIYGIVPENTLVQHRIMLSPKAQGTVKWIAPTGHYTLSDKILEIEFDGQISQHTMLQVWPVRQPRPVAEKLPGNHPLLTGQRILDALFPCVQGGTTAIPGAFGCGKTVISQSLSKYSNSDIIVYVGCGERGNEMSEVLRDFPELTIEVNGKQESIMQRTALVANTSNMPVAAREASIYTGITLSEYFRDMGYNVSMMADSTSRWAEALREISGRLAEMPADSGYPAYLGARLASFYERAGRVHCLGGPDLRYGSVGIVGAVSPPGGDFADPVTSATLSIVQVCKYIRVFCFMKNYLFEWDLCGQCLHHVLNMAIEEVAINKHIT</sequence>
<dbReference type="CDD" id="cd01134">
    <property type="entry name" value="V_A-ATPase_A"/>
    <property type="match status" value="1"/>
</dbReference>
<evidence type="ECO:0000256" key="7">
    <source>
        <dbReference type="ARBA" id="ARBA00022967"/>
    </source>
</evidence>
<dbReference type="InterPro" id="IPR023366">
    <property type="entry name" value="ATP_synth_asu-like_sf"/>
</dbReference>
<dbReference type="InterPro" id="IPR027417">
    <property type="entry name" value="P-loop_NTPase"/>
</dbReference>
<comment type="similarity">
    <text evidence="1">Belongs to the ATPase alpha/beta chains family.</text>
</comment>
<evidence type="ECO:0000256" key="6">
    <source>
        <dbReference type="ARBA" id="ARBA00022840"/>
    </source>
</evidence>
<dbReference type="InterPro" id="IPR000194">
    <property type="entry name" value="ATPase_F1/V1/A1_a/bsu_nucl-bd"/>
</dbReference>
<dbReference type="AlphaFoldDB" id="A0A183PB05"/>
<dbReference type="PANTHER" id="PTHR43607">
    <property type="entry name" value="V-TYPE PROTON ATPASE CATALYTIC SUBUNIT A"/>
    <property type="match status" value="1"/>
</dbReference>
<feature type="domain" description="ATPsynthase alpha/beta subunit barrel-sandwich" evidence="12">
    <location>
        <begin position="125"/>
        <end position="213"/>
    </location>
</feature>
<evidence type="ECO:0000259" key="12">
    <source>
        <dbReference type="Pfam" id="PF16886"/>
    </source>
</evidence>
<dbReference type="GO" id="GO:0046961">
    <property type="term" value="F:proton-transporting ATPase activity, rotational mechanism"/>
    <property type="evidence" value="ECO:0007669"/>
    <property type="project" value="InterPro"/>
</dbReference>
<dbReference type="GO" id="GO:0005524">
    <property type="term" value="F:ATP binding"/>
    <property type="evidence" value="ECO:0007669"/>
    <property type="project" value="UniProtKB-KW"/>
</dbReference>
<dbReference type="Gene3D" id="2.40.50.100">
    <property type="match status" value="1"/>
</dbReference>
<reference evidence="13 14" key="1">
    <citation type="submission" date="2018-11" db="EMBL/GenBank/DDBJ databases">
        <authorList>
            <consortium name="Pathogen Informatics"/>
        </authorList>
    </citation>
    <scope>NUCLEOTIDE SEQUENCE [LARGE SCALE GENOMIC DNA]</scope>
    <source>
        <strain>Denwood</strain>
        <strain evidence="14">Zambia</strain>
    </source>
</reference>
<dbReference type="GO" id="GO:0016887">
    <property type="term" value="F:ATP hydrolysis activity"/>
    <property type="evidence" value="ECO:0007669"/>
    <property type="project" value="InterPro"/>
</dbReference>
<comment type="catalytic activity">
    <reaction evidence="9">
        <text>ATP + H2O + 4 H(+)(in) = ADP + phosphate + 5 H(+)(out)</text>
        <dbReference type="Rhea" id="RHEA:57720"/>
        <dbReference type="ChEBI" id="CHEBI:15377"/>
        <dbReference type="ChEBI" id="CHEBI:15378"/>
        <dbReference type="ChEBI" id="CHEBI:30616"/>
        <dbReference type="ChEBI" id="CHEBI:43474"/>
        <dbReference type="ChEBI" id="CHEBI:456216"/>
        <dbReference type="EC" id="7.1.2.2"/>
    </reaction>
</comment>
<dbReference type="Pfam" id="PF02874">
    <property type="entry name" value="ATP-synt_ab_N"/>
    <property type="match status" value="1"/>
</dbReference>
<dbReference type="SUPFAM" id="SSF50615">
    <property type="entry name" value="N-terminal domain of alpha and beta subunits of F1 ATP synthase"/>
    <property type="match status" value="1"/>
</dbReference>
<dbReference type="InterPro" id="IPR004100">
    <property type="entry name" value="ATPase_F1/V1/A1_a/bsu_N"/>
</dbReference>
<dbReference type="Gene3D" id="2.40.30.20">
    <property type="match status" value="1"/>
</dbReference>
<evidence type="ECO:0000256" key="5">
    <source>
        <dbReference type="ARBA" id="ARBA00022781"/>
    </source>
</evidence>
<evidence type="ECO:0000256" key="1">
    <source>
        <dbReference type="ARBA" id="ARBA00008936"/>
    </source>
</evidence>
<dbReference type="STRING" id="31246.A0A183PB05"/>
<evidence type="ECO:0000256" key="4">
    <source>
        <dbReference type="ARBA" id="ARBA00022741"/>
    </source>
</evidence>
<dbReference type="SUPFAM" id="SSF52540">
    <property type="entry name" value="P-loop containing nucleoside triphosphate hydrolases"/>
    <property type="match status" value="1"/>
</dbReference>
<dbReference type="FunFam" id="2.40.50.100:FF:000008">
    <property type="entry name" value="V-type proton ATPase catalytic subunit A"/>
    <property type="match status" value="1"/>
</dbReference>
<proteinExistence type="inferred from homology"/>
<evidence type="ECO:0000256" key="8">
    <source>
        <dbReference type="ARBA" id="ARBA00023065"/>
    </source>
</evidence>
<keyword evidence="7" id="KW-1278">Translocase</keyword>
<evidence type="ECO:0000256" key="3">
    <source>
        <dbReference type="ARBA" id="ARBA00022448"/>
    </source>
</evidence>
<dbReference type="GO" id="GO:0033180">
    <property type="term" value="C:proton-transporting V-type ATPase, V1 domain"/>
    <property type="evidence" value="ECO:0007669"/>
    <property type="project" value="InterPro"/>
</dbReference>
<dbReference type="Pfam" id="PF16886">
    <property type="entry name" value="ATP-synt_ab_Xtn"/>
    <property type="match status" value="1"/>
</dbReference>
<dbReference type="GO" id="GO:0005765">
    <property type="term" value="C:lysosomal membrane"/>
    <property type="evidence" value="ECO:0007669"/>
    <property type="project" value="TreeGrafter"/>
</dbReference>
<evidence type="ECO:0000313" key="13">
    <source>
        <dbReference type="EMBL" id="VDP58459.1"/>
    </source>
</evidence>
<dbReference type="EMBL" id="UZAL01031560">
    <property type="protein sequence ID" value="VDP58459.1"/>
    <property type="molecule type" value="Genomic_DNA"/>
</dbReference>
<dbReference type="GO" id="GO:0046034">
    <property type="term" value="P:ATP metabolic process"/>
    <property type="evidence" value="ECO:0007669"/>
    <property type="project" value="InterPro"/>
</dbReference>
<evidence type="ECO:0000313" key="14">
    <source>
        <dbReference type="Proteomes" id="UP000269396"/>
    </source>
</evidence>
<keyword evidence="6" id="KW-0067">ATP-binding</keyword>
<evidence type="ECO:0000259" key="11">
    <source>
        <dbReference type="Pfam" id="PF02874"/>
    </source>
</evidence>
<dbReference type="InterPro" id="IPR031686">
    <property type="entry name" value="ATP-synth_a_Xtn"/>
</dbReference>
<dbReference type="FunFam" id="2.40.30.20:FF:000002">
    <property type="entry name" value="V-type proton ATPase catalytic subunit A"/>
    <property type="match status" value="1"/>
</dbReference>
<dbReference type="InterPro" id="IPR036121">
    <property type="entry name" value="ATPase_F1/V1/A1_a/bsu_N_sf"/>
</dbReference>
<feature type="domain" description="ATPase F1/V1/A1 complex alpha/beta subunit N-terminal" evidence="11">
    <location>
        <begin position="22"/>
        <end position="84"/>
    </location>
</feature>
<evidence type="ECO:0000256" key="9">
    <source>
        <dbReference type="ARBA" id="ARBA00048383"/>
    </source>
</evidence>